<dbReference type="AlphaFoldDB" id="A0A1F6B0S6"/>
<dbReference type="EMBL" id="MFJX01000034">
    <property type="protein sequence ID" value="OGG30521.1"/>
    <property type="molecule type" value="Genomic_DNA"/>
</dbReference>
<comment type="similarity">
    <text evidence="1">Belongs to the HupF/HypC family.</text>
</comment>
<evidence type="ECO:0000313" key="2">
    <source>
        <dbReference type="EMBL" id="OGG30521.1"/>
    </source>
</evidence>
<name>A0A1F6B0S6_9BACT</name>
<dbReference type="Gene3D" id="2.30.30.140">
    <property type="match status" value="1"/>
</dbReference>
<dbReference type="InterPro" id="IPR001109">
    <property type="entry name" value="Hydrogenase_HupF/HypC"/>
</dbReference>
<dbReference type="Pfam" id="PF01455">
    <property type="entry name" value="HupF_HypC"/>
    <property type="match status" value="1"/>
</dbReference>
<dbReference type="Proteomes" id="UP000176450">
    <property type="component" value="Unassembled WGS sequence"/>
</dbReference>
<dbReference type="SUPFAM" id="SSF159127">
    <property type="entry name" value="HupF/HypC-like"/>
    <property type="match status" value="1"/>
</dbReference>
<evidence type="ECO:0000313" key="3">
    <source>
        <dbReference type="Proteomes" id="UP000176450"/>
    </source>
</evidence>
<reference evidence="2 3" key="1">
    <citation type="journal article" date="2016" name="Nat. Commun.">
        <title>Thousands of microbial genomes shed light on interconnected biogeochemical processes in an aquifer system.</title>
        <authorList>
            <person name="Anantharaman K."/>
            <person name="Brown C.T."/>
            <person name="Hug L.A."/>
            <person name="Sharon I."/>
            <person name="Castelle C.J."/>
            <person name="Probst A.J."/>
            <person name="Thomas B.C."/>
            <person name="Singh A."/>
            <person name="Wilkins M.J."/>
            <person name="Karaoz U."/>
            <person name="Brodie E.L."/>
            <person name="Williams K.H."/>
            <person name="Hubbard S.S."/>
            <person name="Banfield J.F."/>
        </authorList>
    </citation>
    <scope>NUCLEOTIDE SEQUENCE [LARGE SCALE GENOMIC DNA]</scope>
</reference>
<comment type="caution">
    <text evidence="2">The sequence shown here is derived from an EMBL/GenBank/DDBJ whole genome shotgun (WGS) entry which is preliminary data.</text>
</comment>
<evidence type="ECO:0000256" key="1">
    <source>
        <dbReference type="ARBA" id="ARBA00006018"/>
    </source>
</evidence>
<organism evidence="2 3">
    <name type="scientific">Candidatus Gottesmanbacteria bacterium RIFCSPLOWO2_01_FULL_46_9</name>
    <dbReference type="NCBI Taxonomy" id="1798394"/>
    <lineage>
        <taxon>Bacteria</taxon>
        <taxon>Candidatus Gottesmaniibacteriota</taxon>
    </lineage>
</organism>
<accession>A0A1F6B0S6</accession>
<gene>
    <name evidence="2" type="ORF">A3A63_04420</name>
</gene>
<protein>
    <submittedName>
        <fullName evidence="2">Uncharacterized protein</fullName>
    </submittedName>
</protein>
<sequence length="86" mass="9167">MIDIVCVPLQGSLGEAIVLEASMCIQVPGKVRAIEGALAIMEDGRKVRLGPLQDVKAGDCLEVYADVALGKINENNESNENNKLTN</sequence>
<proteinExistence type="inferred from homology"/>